<feature type="compositionally biased region" description="Basic residues" evidence="1">
    <location>
        <begin position="471"/>
        <end position="491"/>
    </location>
</feature>
<feature type="compositionally biased region" description="Acidic residues" evidence="1">
    <location>
        <begin position="285"/>
        <end position="299"/>
    </location>
</feature>
<gene>
    <name evidence="2" type="ORF">WMSIL1_LOCUS9632</name>
</gene>
<sequence>VRRLKVSAVHVYIRSHVYIPLIRHITDHIYLYTKEKLKIMDLPDFSSLYEAESALNYLKEALEKSNSNKQNLFQNPHLGGRGGPVRAQPRRQKPQYVSDGICGLTFGTMKPAFANPLAICCQMLFFTQQEYDHHTSEHVRCPGLPGVEGSSCGKDIHPSTIKIHLELEHRNKTKADEAAEKDKALKSWREARARNYPTFERVQAKIREVGYRMNRGQIFVTRKFGTLNKRVPPELRPIPEKIVRRFKAAPENEDPNQTSGEKTMSSSYNAPTIQEDANLNQSEHIDDDEKVFSDNEEEEKDKSGEENEEDKEVEQSDKSDGEDDRQSVKDADDNEAPVFDDEDLVDIPEVSQKEQPIPSTAALNYDSDHSWSEELKEDEDTVEKGSQPSISDKINKHISIVDYESSSEEVIEEDAGDAKIVPPFCPPKNLNLIEQLEFFKPQNPEDVEMKEEKESAEKEDRKNTNEDRKFQTRNRRRRDRYSQMRRSRRNRPGTSSRRQNKDDEDEDDLLKPPSAVELELGLELDEISSKGGQKAFANHPVVEMARKRRLFMRRASTILKRPTLLHMLLAEEIRHERNQLMQCVRFVVNNNFFLSK</sequence>
<evidence type="ECO:0000313" key="3">
    <source>
        <dbReference type="Proteomes" id="UP000321570"/>
    </source>
</evidence>
<accession>A0A564YU27</accession>
<dbReference type="PANTHER" id="PTHR13309">
    <property type="entry name" value="NUCLEAR FRAGILE X MENTAL RETARDATION PROTEIN INTERACTING PROTEIN 1"/>
    <property type="match status" value="1"/>
</dbReference>
<evidence type="ECO:0000256" key="1">
    <source>
        <dbReference type="SAM" id="MobiDB-lite"/>
    </source>
</evidence>
<dbReference type="EMBL" id="CABIJS010000399">
    <property type="protein sequence ID" value="VUZ50781.1"/>
    <property type="molecule type" value="Genomic_DNA"/>
</dbReference>
<dbReference type="Proteomes" id="UP000321570">
    <property type="component" value="Unassembled WGS sequence"/>
</dbReference>
<protein>
    <recommendedName>
        <fullName evidence="4">FMR1-interacting protein 1 conserved domain-containing protein</fullName>
    </recommendedName>
</protein>
<dbReference type="PANTHER" id="PTHR13309:SF0">
    <property type="entry name" value="FMR1-INTERACTING PROTEIN NUFIP1"/>
    <property type="match status" value="1"/>
</dbReference>
<dbReference type="InterPro" id="IPR039136">
    <property type="entry name" value="NUFIP1-like"/>
</dbReference>
<feature type="compositionally biased region" description="Polar residues" evidence="1">
    <location>
        <begin position="353"/>
        <end position="362"/>
    </location>
</feature>
<feature type="region of interest" description="Disordered" evidence="1">
    <location>
        <begin position="70"/>
        <end position="93"/>
    </location>
</feature>
<dbReference type="GO" id="GO:0000492">
    <property type="term" value="P:box C/D snoRNP assembly"/>
    <property type="evidence" value="ECO:0007669"/>
    <property type="project" value="TreeGrafter"/>
</dbReference>
<dbReference type="AlphaFoldDB" id="A0A564YU27"/>
<organism evidence="2 3">
    <name type="scientific">Hymenolepis diminuta</name>
    <name type="common">Rat tapeworm</name>
    <dbReference type="NCBI Taxonomy" id="6216"/>
    <lineage>
        <taxon>Eukaryota</taxon>
        <taxon>Metazoa</taxon>
        <taxon>Spiralia</taxon>
        <taxon>Lophotrochozoa</taxon>
        <taxon>Platyhelminthes</taxon>
        <taxon>Cestoda</taxon>
        <taxon>Eucestoda</taxon>
        <taxon>Cyclophyllidea</taxon>
        <taxon>Hymenolepididae</taxon>
        <taxon>Hymenolepis</taxon>
    </lineage>
</organism>
<feature type="region of interest" description="Disordered" evidence="1">
    <location>
        <begin position="246"/>
        <end position="393"/>
    </location>
</feature>
<dbReference type="GO" id="GO:0005634">
    <property type="term" value="C:nucleus"/>
    <property type="evidence" value="ECO:0007669"/>
    <property type="project" value="TreeGrafter"/>
</dbReference>
<dbReference type="GO" id="GO:0003723">
    <property type="term" value="F:RNA binding"/>
    <property type="evidence" value="ECO:0007669"/>
    <property type="project" value="InterPro"/>
</dbReference>
<feature type="compositionally biased region" description="Basic and acidic residues" evidence="1">
    <location>
        <begin position="313"/>
        <end position="331"/>
    </location>
</feature>
<feature type="compositionally biased region" description="Basic and acidic residues" evidence="1">
    <location>
        <begin position="450"/>
        <end position="470"/>
    </location>
</feature>
<feature type="region of interest" description="Disordered" evidence="1">
    <location>
        <begin position="436"/>
        <end position="512"/>
    </location>
</feature>
<reference evidence="2 3" key="1">
    <citation type="submission" date="2019-07" db="EMBL/GenBank/DDBJ databases">
        <authorList>
            <person name="Jastrzebski P J."/>
            <person name="Paukszto L."/>
            <person name="Jastrzebski P J."/>
        </authorList>
    </citation>
    <scope>NUCLEOTIDE SEQUENCE [LARGE SCALE GENOMIC DNA]</scope>
    <source>
        <strain evidence="2 3">WMS-il1</strain>
    </source>
</reference>
<feature type="non-terminal residue" evidence="2">
    <location>
        <position position="1"/>
    </location>
</feature>
<evidence type="ECO:0008006" key="4">
    <source>
        <dbReference type="Google" id="ProtNLM"/>
    </source>
</evidence>
<evidence type="ECO:0000313" key="2">
    <source>
        <dbReference type="EMBL" id="VUZ50781.1"/>
    </source>
</evidence>
<feature type="compositionally biased region" description="Acidic residues" evidence="1">
    <location>
        <begin position="332"/>
        <end position="346"/>
    </location>
</feature>
<name>A0A564YU27_HYMDI</name>
<keyword evidence="3" id="KW-1185">Reference proteome</keyword>
<feature type="compositionally biased region" description="Polar residues" evidence="1">
    <location>
        <begin position="255"/>
        <end position="282"/>
    </location>
</feature>
<proteinExistence type="predicted"/>